<organism evidence="2">
    <name type="scientific">marine metagenome</name>
    <dbReference type="NCBI Taxonomy" id="408172"/>
    <lineage>
        <taxon>unclassified sequences</taxon>
        <taxon>metagenomes</taxon>
        <taxon>ecological metagenomes</taxon>
    </lineage>
</organism>
<protein>
    <recommendedName>
        <fullName evidence="1">Xylose isomerase-like TIM barrel domain-containing protein</fullName>
    </recommendedName>
</protein>
<proteinExistence type="predicted"/>
<dbReference type="Pfam" id="PF01261">
    <property type="entry name" value="AP_endonuc_2"/>
    <property type="match status" value="1"/>
</dbReference>
<dbReference type="EMBL" id="UINC01224855">
    <property type="protein sequence ID" value="SVE54649.1"/>
    <property type="molecule type" value="Genomic_DNA"/>
</dbReference>
<evidence type="ECO:0000313" key="2">
    <source>
        <dbReference type="EMBL" id="SVE54649.1"/>
    </source>
</evidence>
<evidence type="ECO:0000259" key="1">
    <source>
        <dbReference type="Pfam" id="PF01261"/>
    </source>
</evidence>
<feature type="non-terminal residue" evidence="2">
    <location>
        <position position="1"/>
    </location>
</feature>
<dbReference type="Gene3D" id="3.20.20.150">
    <property type="entry name" value="Divalent-metal-dependent TIM barrel enzymes"/>
    <property type="match status" value="1"/>
</dbReference>
<dbReference type="SUPFAM" id="SSF51658">
    <property type="entry name" value="Xylose isomerase-like"/>
    <property type="match status" value="1"/>
</dbReference>
<sequence length="222" mass="24041">VGASTVHAPMRENVLGAPEESWRREKVGVIGDYLRFAADVGAAGLVIHPVPNPIFVPDAERPELRQLIAEASRRSLDELVPVALETGVRMLLENLPYACHYPFLVMGELRPLVDAYPEAAVGLVVDTGHAWTSGNDPAAEIRTAGSRLWGTHLQDVDGDDPQDNHWVPTHGGLDWTSIRNALDETGYAGVLTFEVIAARHGETPADLARLTRAMVDGWGLCA</sequence>
<feature type="domain" description="Xylose isomerase-like TIM barrel" evidence="1">
    <location>
        <begin position="5"/>
        <end position="205"/>
    </location>
</feature>
<dbReference type="PANTHER" id="PTHR12110:SF53">
    <property type="entry name" value="BLR5974 PROTEIN"/>
    <property type="match status" value="1"/>
</dbReference>
<dbReference type="InterPro" id="IPR050312">
    <property type="entry name" value="IolE/XylAMocC-like"/>
</dbReference>
<accession>A0A383EDF4</accession>
<dbReference type="PANTHER" id="PTHR12110">
    <property type="entry name" value="HYDROXYPYRUVATE ISOMERASE"/>
    <property type="match status" value="1"/>
</dbReference>
<dbReference type="AlphaFoldDB" id="A0A383EDF4"/>
<name>A0A383EDF4_9ZZZZ</name>
<dbReference type="InterPro" id="IPR036237">
    <property type="entry name" value="Xyl_isomerase-like_sf"/>
</dbReference>
<dbReference type="InterPro" id="IPR013022">
    <property type="entry name" value="Xyl_isomerase-like_TIM-brl"/>
</dbReference>
<gene>
    <name evidence="2" type="ORF">METZ01_LOCUS507503</name>
</gene>
<reference evidence="2" key="1">
    <citation type="submission" date="2018-05" db="EMBL/GenBank/DDBJ databases">
        <authorList>
            <person name="Lanie J.A."/>
            <person name="Ng W.-L."/>
            <person name="Kazmierczak K.M."/>
            <person name="Andrzejewski T.M."/>
            <person name="Davidsen T.M."/>
            <person name="Wayne K.J."/>
            <person name="Tettelin H."/>
            <person name="Glass J.I."/>
            <person name="Rusch D."/>
            <person name="Podicherti R."/>
            <person name="Tsui H.-C.T."/>
            <person name="Winkler M.E."/>
        </authorList>
    </citation>
    <scope>NUCLEOTIDE SEQUENCE</scope>
</reference>